<dbReference type="SUPFAM" id="SSF51905">
    <property type="entry name" value="FAD/NAD(P)-binding domain"/>
    <property type="match status" value="1"/>
</dbReference>
<dbReference type="InterPro" id="IPR036188">
    <property type="entry name" value="FAD/NAD-bd_sf"/>
</dbReference>
<keyword evidence="3" id="KW-0274">FAD</keyword>
<dbReference type="GO" id="GO:0004497">
    <property type="term" value="F:monooxygenase activity"/>
    <property type="evidence" value="ECO:0007669"/>
    <property type="project" value="UniProtKB-KW"/>
</dbReference>
<protein>
    <submittedName>
        <fullName evidence="5">FAD-dependent monooxygenase</fullName>
    </submittedName>
</protein>
<reference evidence="5" key="1">
    <citation type="journal article" date="2022" name="Front. Microbiol.">
        <title>Mirubactin C rescues the lethal effect of cell wall biosynthesis mutations in Bacillus subtilis.</title>
        <authorList>
            <person name="Kepplinger B."/>
            <person name="Wen X."/>
            <person name="Tyler A.R."/>
            <person name="Kim B.Y."/>
            <person name="Brown J."/>
            <person name="Banks P."/>
            <person name="Dashti Y."/>
            <person name="Mackenzie E.S."/>
            <person name="Wills C."/>
            <person name="Kawai Y."/>
            <person name="Waldron K.J."/>
            <person name="Allenby N.E.E."/>
            <person name="Wu L.J."/>
            <person name="Hall M.J."/>
            <person name="Errington J."/>
        </authorList>
    </citation>
    <scope>NUCLEOTIDE SEQUENCE</scope>
    <source>
        <strain evidence="5">MDA8-470</strain>
    </source>
</reference>
<dbReference type="Gene3D" id="3.50.50.60">
    <property type="entry name" value="FAD/NAD(P)-binding domain"/>
    <property type="match status" value="1"/>
</dbReference>
<dbReference type="Pfam" id="PF01494">
    <property type="entry name" value="FAD_binding_3"/>
    <property type="match status" value="1"/>
</dbReference>
<sequence length="498" mass="53108">MQGERLIQAQVLVAGGGPVGMLVAAELSAYGVDTVLLEPRTEVSDQPRATTLHARAVQSLARRGHLPGPPPPSYAAEPTTSAFHFAGLPGLTITAPPDEPEPVLKCPQAVLERHLESRARVAGARILRGHRLTDAVQDEDGVRITAEGPEGPEVFRTRYLVGADGARSTVRARAGIESDTFPATVSALMGTVTLADPGSLPKGWHRTPRGWIVAKHDGDRTHLRTLNCDGAHPDRQRPVTLDELRREVARIAGRDIAMHSPHWLSRFSDFARLARTFARGRVFLVGDAAHVHFPIGGQGLSTGVLDALNLSWKLALAVHGSAGPTLLSSYDAERRPLARRVLDGTLAQLALMRPGPEADALRTMFTGLLADEGGSGHLGSLISAQDTVLPDHTGAGGPTAGTYLGNTALSTPEGDTDIIRLLHDGRPLLLLLGEKADEHREEARDWAGVLRTVEVRPTPVVPYEAALLRPDGYLAWVPGDGRLRQVLTAYFGPGAPAG</sequence>
<evidence type="ECO:0000256" key="3">
    <source>
        <dbReference type="ARBA" id="ARBA00022827"/>
    </source>
</evidence>
<gene>
    <name evidence="5" type="ORF">NEH16_32590</name>
</gene>
<dbReference type="PANTHER" id="PTHR43004:SF19">
    <property type="entry name" value="BINDING MONOOXYGENASE, PUTATIVE (JCVI)-RELATED"/>
    <property type="match status" value="1"/>
</dbReference>
<keyword evidence="5" id="KW-0503">Monooxygenase</keyword>
<dbReference type="EMBL" id="CP098740">
    <property type="protein sequence ID" value="UZK58193.1"/>
    <property type="molecule type" value="Genomic_DNA"/>
</dbReference>
<organism evidence="5 6">
    <name type="scientific">Streptomyces drozdowiczii</name>
    <dbReference type="NCBI Taxonomy" id="202862"/>
    <lineage>
        <taxon>Bacteria</taxon>
        <taxon>Bacillati</taxon>
        <taxon>Actinomycetota</taxon>
        <taxon>Actinomycetes</taxon>
        <taxon>Kitasatosporales</taxon>
        <taxon>Streptomycetaceae</taxon>
        <taxon>Streptomyces</taxon>
    </lineage>
</organism>
<dbReference type="InterPro" id="IPR050641">
    <property type="entry name" value="RIFMO-like"/>
</dbReference>
<evidence type="ECO:0000256" key="2">
    <source>
        <dbReference type="ARBA" id="ARBA00022630"/>
    </source>
</evidence>
<dbReference type="PANTHER" id="PTHR43004">
    <property type="entry name" value="TRK SYSTEM POTASSIUM UPTAKE PROTEIN"/>
    <property type="match status" value="1"/>
</dbReference>
<dbReference type="Proteomes" id="UP001164963">
    <property type="component" value="Chromosome"/>
</dbReference>
<dbReference type="PRINTS" id="PR00420">
    <property type="entry name" value="RNGMNOXGNASE"/>
</dbReference>
<evidence type="ECO:0000313" key="5">
    <source>
        <dbReference type="EMBL" id="UZK58193.1"/>
    </source>
</evidence>
<name>A0ABY6Q1Z3_9ACTN</name>
<proteinExistence type="predicted"/>
<feature type="domain" description="FAD-binding" evidence="4">
    <location>
        <begin position="9"/>
        <end position="344"/>
    </location>
</feature>
<dbReference type="Pfam" id="PF21274">
    <property type="entry name" value="Rng_hyd_C"/>
    <property type="match status" value="1"/>
</dbReference>
<keyword evidence="2" id="KW-0285">Flavoprotein</keyword>
<accession>A0ABY6Q1Z3</accession>
<evidence type="ECO:0000256" key="1">
    <source>
        <dbReference type="ARBA" id="ARBA00001974"/>
    </source>
</evidence>
<dbReference type="Gene3D" id="3.30.70.2450">
    <property type="match status" value="1"/>
</dbReference>
<dbReference type="Gene3D" id="3.40.30.120">
    <property type="match status" value="1"/>
</dbReference>
<dbReference type="InterPro" id="IPR002938">
    <property type="entry name" value="FAD-bd"/>
</dbReference>
<keyword evidence="5" id="KW-0560">Oxidoreductase</keyword>
<evidence type="ECO:0000259" key="4">
    <source>
        <dbReference type="Pfam" id="PF01494"/>
    </source>
</evidence>
<comment type="cofactor">
    <cofactor evidence="1">
        <name>FAD</name>
        <dbReference type="ChEBI" id="CHEBI:57692"/>
    </cofactor>
</comment>
<keyword evidence="6" id="KW-1185">Reference proteome</keyword>
<dbReference type="RefSeq" id="WP_265546751.1">
    <property type="nucleotide sequence ID" value="NZ_CP098740.1"/>
</dbReference>
<evidence type="ECO:0000313" key="6">
    <source>
        <dbReference type="Proteomes" id="UP001164963"/>
    </source>
</evidence>